<dbReference type="Proteomes" id="UP000654913">
    <property type="component" value="Chromosome 1"/>
</dbReference>
<evidence type="ECO:0000313" key="3">
    <source>
        <dbReference type="Proteomes" id="UP000654913"/>
    </source>
</evidence>
<sequence length="203" mass="22287">MSIPVLVPPQRFRQSLNSEPPSPSSSSSSDQITAPSLAGTWYITRSSSPFWRDKHGVCINLTPEDAQQSSKPNQSTIYTNRTAYRTSAETSASIKTVSGTDRRVAISNTDGNCSSAIIMEWRGSGWLRIAKTRWEILGFGAAWMVVYADKSMFTPAGISVYSREKELNSELEGEIQDALARMMEGNSSEELAGFVKDIHVIGI</sequence>
<dbReference type="RefSeq" id="XP_041551759.1">
    <property type="nucleotide sequence ID" value="XM_041698589.1"/>
</dbReference>
<reference evidence="2" key="2">
    <citation type="submission" date="2021-02" db="EMBL/GenBank/DDBJ databases">
        <title>Aspergillus puulaauensis MK2 genome sequence.</title>
        <authorList>
            <person name="Futagami T."/>
            <person name="Mori K."/>
            <person name="Kadooka C."/>
            <person name="Tanaka T."/>
        </authorList>
    </citation>
    <scope>NUCLEOTIDE SEQUENCE</scope>
    <source>
        <strain evidence="2">MK2</strain>
    </source>
</reference>
<gene>
    <name evidence="2" type="ORF">APUU_12393A</name>
</gene>
<proteinExistence type="predicted"/>
<accession>A0A7R7XDY9</accession>
<dbReference type="GeneID" id="64969570"/>
<name>A0A7R7XDY9_9EURO</name>
<dbReference type="EMBL" id="AP024443">
    <property type="protein sequence ID" value="BCS19565.1"/>
    <property type="molecule type" value="Genomic_DNA"/>
</dbReference>
<feature type="region of interest" description="Disordered" evidence="1">
    <location>
        <begin position="1"/>
        <end position="33"/>
    </location>
</feature>
<keyword evidence="3" id="KW-1185">Reference proteome</keyword>
<protein>
    <recommendedName>
        <fullName evidence="4">Lipocalin-like domain-containing protein</fullName>
    </recommendedName>
</protein>
<dbReference type="OrthoDB" id="9975758at2759"/>
<dbReference type="KEGG" id="apuu:APUU_12393A"/>
<evidence type="ECO:0008006" key="4">
    <source>
        <dbReference type="Google" id="ProtNLM"/>
    </source>
</evidence>
<reference evidence="2" key="1">
    <citation type="submission" date="2021-01" db="EMBL/GenBank/DDBJ databases">
        <authorList>
            <consortium name="Aspergillus puulaauensis MK2 genome sequencing consortium"/>
            <person name="Kazuki M."/>
            <person name="Futagami T."/>
        </authorList>
    </citation>
    <scope>NUCLEOTIDE SEQUENCE</scope>
    <source>
        <strain evidence="2">MK2</strain>
    </source>
</reference>
<dbReference type="AlphaFoldDB" id="A0A7R7XDY9"/>
<evidence type="ECO:0000256" key="1">
    <source>
        <dbReference type="SAM" id="MobiDB-lite"/>
    </source>
</evidence>
<organism evidence="2 3">
    <name type="scientific">Aspergillus puulaauensis</name>
    <dbReference type="NCBI Taxonomy" id="1220207"/>
    <lineage>
        <taxon>Eukaryota</taxon>
        <taxon>Fungi</taxon>
        <taxon>Dikarya</taxon>
        <taxon>Ascomycota</taxon>
        <taxon>Pezizomycotina</taxon>
        <taxon>Eurotiomycetes</taxon>
        <taxon>Eurotiomycetidae</taxon>
        <taxon>Eurotiales</taxon>
        <taxon>Aspergillaceae</taxon>
        <taxon>Aspergillus</taxon>
    </lineage>
</organism>
<evidence type="ECO:0000313" key="2">
    <source>
        <dbReference type="EMBL" id="BCS19565.1"/>
    </source>
</evidence>